<evidence type="ECO:0000313" key="3">
    <source>
        <dbReference type="Proteomes" id="UP000588186"/>
    </source>
</evidence>
<reference evidence="2 3" key="1">
    <citation type="submission" date="2020-07" db="EMBL/GenBank/DDBJ databases">
        <authorList>
            <person name="Criscuolo A."/>
        </authorList>
    </citation>
    <scope>NUCLEOTIDE SEQUENCE [LARGE SCALE GENOMIC DNA]</scope>
    <source>
        <strain evidence="2">CIP107946</strain>
    </source>
</reference>
<evidence type="ECO:0000313" key="2">
    <source>
        <dbReference type="EMBL" id="CAD2074878.1"/>
    </source>
</evidence>
<dbReference type="EMBL" id="CAJEWB010000009">
    <property type="protein sequence ID" value="CAD2074878.1"/>
    <property type="molecule type" value="Genomic_DNA"/>
</dbReference>
<feature type="chain" id="PRO_5027757647" evidence="1">
    <location>
        <begin position="30"/>
        <end position="183"/>
    </location>
</feature>
<keyword evidence="1" id="KW-0732">Signal</keyword>
<organism evidence="2 3">
    <name type="scientific">Phocicoccus pinnipedialis</name>
    <dbReference type="NCBI Taxonomy" id="110845"/>
    <lineage>
        <taxon>Bacteria</taxon>
        <taxon>Bacillati</taxon>
        <taxon>Bacillota</taxon>
        <taxon>Bacilli</taxon>
        <taxon>Bacillales</taxon>
        <taxon>Salinicoccaceae</taxon>
        <taxon>Phocicoccus</taxon>
    </lineage>
</organism>
<sequence>MYKGKVLKNLVVGTMVTSFSVVPMLYANASEVDDVSESITISDEDVTGENFKEIESIKVFTNQQLFDALEAEGYKLTDIFTQEEIEYYKAQDKLRAGKTQWVGHKDGSATLYLSSAYTKTIKVLGSAAAGAIGAVAGGGIASGALAGLLGGMVAENIDGSKGIYIEFSQDPNHIFYPSGWGYQ</sequence>
<proteinExistence type="predicted"/>
<feature type="signal peptide" evidence="1">
    <location>
        <begin position="1"/>
        <end position="29"/>
    </location>
</feature>
<dbReference type="RefSeq" id="WP_186077169.1">
    <property type="nucleotide sequence ID" value="NZ_CAJEWB010000009.1"/>
</dbReference>
<dbReference type="AlphaFoldDB" id="A0A6V7RDH9"/>
<accession>A0A6V7RDH9</accession>
<name>A0A6V7RDH9_9BACL</name>
<gene>
    <name evidence="2" type="ORF">JEOPIN946_00841</name>
</gene>
<protein>
    <submittedName>
        <fullName evidence="2">Uncharacterized protein</fullName>
    </submittedName>
</protein>
<evidence type="ECO:0000256" key="1">
    <source>
        <dbReference type="SAM" id="SignalP"/>
    </source>
</evidence>
<dbReference type="Proteomes" id="UP000588186">
    <property type="component" value="Unassembled WGS sequence"/>
</dbReference>
<keyword evidence="3" id="KW-1185">Reference proteome</keyword>
<comment type="caution">
    <text evidence="2">The sequence shown here is derived from an EMBL/GenBank/DDBJ whole genome shotgun (WGS) entry which is preliminary data.</text>
</comment>